<dbReference type="EMBL" id="QLTW01000165">
    <property type="protein sequence ID" value="MBT9145766.1"/>
    <property type="molecule type" value="Genomic_DNA"/>
</dbReference>
<comment type="pathway">
    <text evidence="3">Carbohydrate biosynthesis; dTDP-L-rhamnose biosynthesis.</text>
</comment>
<dbReference type="InterPro" id="IPR014710">
    <property type="entry name" value="RmlC-like_jellyroll"/>
</dbReference>
<keyword evidence="3 4" id="KW-0413">Isomerase</keyword>
<dbReference type="GO" id="GO:0000271">
    <property type="term" value="P:polysaccharide biosynthetic process"/>
    <property type="evidence" value="ECO:0007669"/>
    <property type="project" value="TreeGrafter"/>
</dbReference>
<reference evidence="4 5" key="1">
    <citation type="journal article" date="2021" name="bioRxiv">
        <title>Unique metabolic strategies in Hadean analogues reveal hints for primordial physiology.</title>
        <authorList>
            <person name="Nobu M.K."/>
            <person name="Nakai R."/>
            <person name="Tamazawa S."/>
            <person name="Mori H."/>
            <person name="Toyoda A."/>
            <person name="Ijiri A."/>
            <person name="Suzuki S."/>
            <person name="Kurokawa K."/>
            <person name="Kamagata Y."/>
            <person name="Tamaki H."/>
        </authorList>
    </citation>
    <scope>NUCLEOTIDE SEQUENCE [LARGE SCALE GENOMIC DNA]</scope>
    <source>
        <strain evidence="4">BS525</strain>
    </source>
</reference>
<feature type="site" description="Participates in a stacking interaction with the thymidine ring of dTDP-4-oxo-6-deoxyglucose" evidence="2">
    <location>
        <position position="139"/>
    </location>
</feature>
<evidence type="ECO:0000313" key="4">
    <source>
        <dbReference type="EMBL" id="MBT9145766.1"/>
    </source>
</evidence>
<dbReference type="GO" id="GO:0019305">
    <property type="term" value="P:dTDP-rhamnose biosynthetic process"/>
    <property type="evidence" value="ECO:0007669"/>
    <property type="project" value="UniProtKB-UniRule"/>
</dbReference>
<gene>
    <name evidence="4" type="primary">rfbC</name>
    <name evidence="4" type="ORF">DDT42_01643</name>
</gene>
<evidence type="ECO:0000313" key="5">
    <source>
        <dbReference type="Proteomes" id="UP000811545"/>
    </source>
</evidence>
<feature type="active site" description="Proton donor" evidence="1">
    <location>
        <position position="133"/>
    </location>
</feature>
<feature type="active site" description="Proton acceptor" evidence="1">
    <location>
        <position position="64"/>
    </location>
</feature>
<dbReference type="CDD" id="cd00438">
    <property type="entry name" value="cupin_RmlC"/>
    <property type="match status" value="1"/>
</dbReference>
<protein>
    <recommendedName>
        <fullName evidence="3">dTDP-4-dehydrorhamnose 3,5-epimerase</fullName>
        <ecNumber evidence="3">5.1.3.13</ecNumber>
    </recommendedName>
    <alternativeName>
        <fullName evidence="3">Thymidine diphospho-4-keto-rhamnose 3,5-epimerase</fullName>
    </alternativeName>
</protein>
<dbReference type="InterPro" id="IPR000888">
    <property type="entry name" value="RmlC-like"/>
</dbReference>
<dbReference type="NCBIfam" id="TIGR01221">
    <property type="entry name" value="rmlC"/>
    <property type="match status" value="1"/>
</dbReference>
<evidence type="ECO:0000256" key="1">
    <source>
        <dbReference type="PIRSR" id="PIRSR600888-1"/>
    </source>
</evidence>
<dbReference type="GO" id="GO:0008830">
    <property type="term" value="F:dTDP-4-dehydrorhamnose 3,5-epimerase activity"/>
    <property type="evidence" value="ECO:0007669"/>
    <property type="project" value="UniProtKB-UniRule"/>
</dbReference>
<evidence type="ECO:0000256" key="2">
    <source>
        <dbReference type="PIRSR" id="PIRSR600888-3"/>
    </source>
</evidence>
<comment type="subunit">
    <text evidence="3">Homodimer.</text>
</comment>
<sequence length="204" mass="23672">MGKFSFTETFIKGLNVIEPYLVKDSRGFFMETYNYQDFKEAGLDIIFVQDNHSKSNKGVLRGLHYQVNYPQGKLIRVVRGTVFDVAVDLRKDSPTFLKWFGLELSKENKKQLYIPPPFAHGFLTLSKEAEVIYKCTDFYKPDDEIGIIWNDRTIGIEWPIDKIKDVILSEKDKRLPLLDNHESPITDYPLRITNYPSRNLKGGT</sequence>
<accession>A0A9E2F530</accession>
<dbReference type="PANTHER" id="PTHR21047">
    <property type="entry name" value="DTDP-6-DEOXY-D-GLUCOSE-3,5 EPIMERASE"/>
    <property type="match status" value="1"/>
</dbReference>
<dbReference type="SUPFAM" id="SSF51182">
    <property type="entry name" value="RmlC-like cupins"/>
    <property type="match status" value="1"/>
</dbReference>
<comment type="similarity">
    <text evidence="3">Belongs to the dTDP-4-dehydrorhamnose 3,5-epimerase family.</text>
</comment>
<dbReference type="Proteomes" id="UP000811545">
    <property type="component" value="Unassembled WGS sequence"/>
</dbReference>
<dbReference type="EC" id="5.1.3.13" evidence="3"/>
<organism evidence="4 5">
    <name type="scientific">Psychracetigena formicireducens</name>
    <dbReference type="NCBI Taxonomy" id="2986056"/>
    <lineage>
        <taxon>Bacteria</taxon>
        <taxon>Bacillati</taxon>
        <taxon>Candidatus Lithacetigenota</taxon>
        <taxon>Candidatus Psychracetigena</taxon>
    </lineage>
</organism>
<dbReference type="PANTHER" id="PTHR21047:SF2">
    <property type="entry name" value="THYMIDINE DIPHOSPHO-4-KETO-RHAMNOSE 3,5-EPIMERASE"/>
    <property type="match status" value="1"/>
</dbReference>
<dbReference type="GO" id="GO:0005829">
    <property type="term" value="C:cytosol"/>
    <property type="evidence" value="ECO:0007669"/>
    <property type="project" value="TreeGrafter"/>
</dbReference>
<dbReference type="InterPro" id="IPR011051">
    <property type="entry name" value="RmlC_Cupin_sf"/>
</dbReference>
<comment type="caution">
    <text evidence="4">The sequence shown here is derived from an EMBL/GenBank/DDBJ whole genome shotgun (WGS) entry which is preliminary data.</text>
</comment>
<proteinExistence type="inferred from homology"/>
<comment type="catalytic activity">
    <reaction evidence="3">
        <text>dTDP-4-dehydro-6-deoxy-alpha-D-glucose = dTDP-4-dehydro-beta-L-rhamnose</text>
        <dbReference type="Rhea" id="RHEA:16969"/>
        <dbReference type="ChEBI" id="CHEBI:57649"/>
        <dbReference type="ChEBI" id="CHEBI:62830"/>
        <dbReference type="EC" id="5.1.3.13"/>
    </reaction>
</comment>
<name>A0A9E2F530_PSYF1</name>
<evidence type="ECO:0000256" key="3">
    <source>
        <dbReference type="RuleBase" id="RU364069"/>
    </source>
</evidence>
<dbReference type="Pfam" id="PF00908">
    <property type="entry name" value="dTDP_sugar_isom"/>
    <property type="match status" value="1"/>
</dbReference>
<dbReference type="Gene3D" id="2.60.120.10">
    <property type="entry name" value="Jelly Rolls"/>
    <property type="match status" value="1"/>
</dbReference>
<dbReference type="AlphaFoldDB" id="A0A9E2F530"/>
<comment type="function">
    <text evidence="3">Catalyzes the epimerization of the C3' and C5'positions of dTDP-6-deoxy-D-xylo-4-hexulose, forming dTDP-6-deoxy-L-lyxo-4-hexulose.</text>
</comment>